<dbReference type="RefSeq" id="WP_135013395.1">
    <property type="nucleotide sequence ID" value="NZ_JADGLK010000038.1"/>
</dbReference>
<dbReference type="AlphaFoldDB" id="A0A4Y9F1Q8"/>
<gene>
    <name evidence="7" type="primary">murI</name>
    <name evidence="8" type="ORF">E4U03_09770</name>
</gene>
<evidence type="ECO:0000256" key="5">
    <source>
        <dbReference type="ARBA" id="ARBA00023235"/>
    </source>
</evidence>
<keyword evidence="3 7" id="KW-0133">Cell shape</keyword>
<feature type="binding site" evidence="7">
    <location>
        <begin position="94"/>
        <end position="95"/>
    </location>
    <ligand>
        <name>substrate</name>
    </ligand>
</feature>
<evidence type="ECO:0000313" key="9">
    <source>
        <dbReference type="Proteomes" id="UP000297951"/>
    </source>
</evidence>
<dbReference type="UniPathway" id="UPA00219"/>
<protein>
    <recommendedName>
        <fullName evidence="2 7">Glutamate racemase</fullName>
        <ecNumber evidence="2 7">5.1.1.3</ecNumber>
    </recommendedName>
</protein>
<feature type="binding site" evidence="7">
    <location>
        <begin position="208"/>
        <end position="209"/>
    </location>
    <ligand>
        <name>substrate</name>
    </ligand>
</feature>
<comment type="similarity">
    <text evidence="7">Belongs to the aspartate/glutamate racemases family.</text>
</comment>
<dbReference type="FunFam" id="3.40.50.1860:FF:000001">
    <property type="entry name" value="Glutamate racemase"/>
    <property type="match status" value="1"/>
</dbReference>
<evidence type="ECO:0000256" key="6">
    <source>
        <dbReference type="ARBA" id="ARBA00023316"/>
    </source>
</evidence>
<feature type="binding site" evidence="7">
    <location>
        <begin position="30"/>
        <end position="31"/>
    </location>
    <ligand>
        <name>substrate</name>
    </ligand>
</feature>
<accession>A0A4Y9F1Q8</accession>
<dbReference type="PANTHER" id="PTHR21198">
    <property type="entry name" value="GLUTAMATE RACEMASE"/>
    <property type="match status" value="1"/>
</dbReference>
<dbReference type="GO" id="GO:0009252">
    <property type="term" value="P:peptidoglycan biosynthetic process"/>
    <property type="evidence" value="ECO:0007669"/>
    <property type="project" value="UniProtKB-UniRule"/>
</dbReference>
<comment type="function">
    <text evidence="7">Provides the (R)-glutamate required for cell wall biosynthesis.</text>
</comment>
<reference evidence="8 9" key="1">
    <citation type="submission" date="2019-03" db="EMBL/GenBank/DDBJ databases">
        <title>Diversity of the mouse oral microbiome.</title>
        <authorList>
            <person name="Joseph S."/>
            <person name="Aduse-Opoku J."/>
            <person name="Curtis M."/>
            <person name="Wade W."/>
            <person name="Hashim A."/>
        </authorList>
    </citation>
    <scope>NUCLEOTIDE SEQUENCE [LARGE SCALE GENOMIC DNA]</scope>
    <source>
        <strain evidence="9">irhom_31</strain>
    </source>
</reference>
<dbReference type="HAMAP" id="MF_00258">
    <property type="entry name" value="Glu_racemase"/>
    <property type="match status" value="1"/>
</dbReference>
<dbReference type="InterPro" id="IPR015942">
    <property type="entry name" value="Asp/Glu/hydantoin_racemase"/>
</dbReference>
<dbReference type="EC" id="5.1.1.3" evidence="2 7"/>
<dbReference type="InterPro" id="IPR004391">
    <property type="entry name" value="Glu_race"/>
</dbReference>
<dbReference type="InterPro" id="IPR033134">
    <property type="entry name" value="Asp/Glu_racemase_AS_2"/>
</dbReference>
<keyword evidence="6 7" id="KW-0961">Cell wall biogenesis/degradation</keyword>
<dbReference type="EMBL" id="SPQC01000038">
    <property type="protein sequence ID" value="TFU21173.1"/>
    <property type="molecule type" value="Genomic_DNA"/>
</dbReference>
<dbReference type="PROSITE" id="PS00923">
    <property type="entry name" value="ASP_GLU_RACEMASE_1"/>
    <property type="match status" value="1"/>
</dbReference>
<comment type="catalytic activity">
    <reaction evidence="1 7">
        <text>L-glutamate = D-glutamate</text>
        <dbReference type="Rhea" id="RHEA:12813"/>
        <dbReference type="ChEBI" id="CHEBI:29985"/>
        <dbReference type="ChEBI" id="CHEBI:29986"/>
        <dbReference type="EC" id="5.1.1.3"/>
    </reaction>
</comment>
<sequence length="322" mass="34554">MSETNPKLVTPWGSQVLAEPTASAPIGVFDSGVGGLTVARAIMDQLPHESVIYVGDTAHGPYGPLTIAQVRAHALRIMDELVDSGVKLLVIACNTASAAVLRDARERYTRKYGIQVVEVIQPAARRAVAATRNRKIGVIATEATVTSRAYEDTFSVMSDLEIYSVACPRFVEFVEKGITSGPELLETAEEYLAPLKEAGVDTLVLGCTHYPLLTGVISYIMGDDVTLVSSSEESAKDVYKALLRAGLERPAALPPSHEFLATGETETFEHLARRFLGPEVANVRHTNSVAERFPTGSLAVVPPELIAPSVTTPRITITTDTP</sequence>
<comment type="pathway">
    <text evidence="7">Cell wall biogenesis; peptidoglycan biosynthesis.</text>
</comment>
<keyword evidence="5 7" id="KW-0413">Isomerase</keyword>
<dbReference type="PROSITE" id="PS00924">
    <property type="entry name" value="ASP_GLU_RACEMASE_2"/>
    <property type="match status" value="1"/>
</dbReference>
<dbReference type="NCBIfam" id="TIGR00067">
    <property type="entry name" value="glut_race"/>
    <property type="match status" value="1"/>
</dbReference>
<dbReference type="OrthoDB" id="9801055at2"/>
<evidence type="ECO:0000256" key="3">
    <source>
        <dbReference type="ARBA" id="ARBA00022960"/>
    </source>
</evidence>
<evidence type="ECO:0000256" key="1">
    <source>
        <dbReference type="ARBA" id="ARBA00001602"/>
    </source>
</evidence>
<dbReference type="InterPro" id="IPR001920">
    <property type="entry name" value="Asp/Glu_race"/>
</dbReference>
<evidence type="ECO:0000313" key="8">
    <source>
        <dbReference type="EMBL" id="TFU21173.1"/>
    </source>
</evidence>
<comment type="caution">
    <text evidence="8">The sequence shown here is derived from an EMBL/GenBank/DDBJ whole genome shotgun (WGS) entry which is preliminary data.</text>
</comment>
<dbReference type="GO" id="GO:0008360">
    <property type="term" value="P:regulation of cell shape"/>
    <property type="evidence" value="ECO:0007669"/>
    <property type="project" value="UniProtKB-KW"/>
</dbReference>
<dbReference type="STRING" id="85336.A7979_01895"/>
<evidence type="ECO:0000256" key="4">
    <source>
        <dbReference type="ARBA" id="ARBA00022984"/>
    </source>
</evidence>
<feature type="active site" description="Proton donor/acceptor" evidence="7">
    <location>
        <position position="93"/>
    </location>
</feature>
<name>A0A4Y9F1Q8_9MICC</name>
<dbReference type="InterPro" id="IPR018187">
    <property type="entry name" value="Asp/Glu_racemase_AS_1"/>
</dbReference>
<evidence type="ECO:0000256" key="2">
    <source>
        <dbReference type="ARBA" id="ARBA00013090"/>
    </source>
</evidence>
<organism evidence="8 9">
    <name type="scientific">Rothia nasimurium</name>
    <dbReference type="NCBI Taxonomy" id="85336"/>
    <lineage>
        <taxon>Bacteria</taxon>
        <taxon>Bacillati</taxon>
        <taxon>Actinomycetota</taxon>
        <taxon>Actinomycetes</taxon>
        <taxon>Micrococcales</taxon>
        <taxon>Micrococcaceae</taxon>
        <taxon>Rothia</taxon>
    </lineage>
</organism>
<dbReference type="Proteomes" id="UP000297951">
    <property type="component" value="Unassembled WGS sequence"/>
</dbReference>
<dbReference type="GO" id="GO:0008881">
    <property type="term" value="F:glutamate racemase activity"/>
    <property type="evidence" value="ECO:0007669"/>
    <property type="project" value="UniProtKB-UniRule"/>
</dbReference>
<keyword evidence="4 7" id="KW-0573">Peptidoglycan synthesis</keyword>
<feature type="active site" description="Proton donor/acceptor" evidence="7">
    <location>
        <position position="207"/>
    </location>
</feature>
<dbReference type="Pfam" id="PF01177">
    <property type="entry name" value="Asp_Glu_race"/>
    <property type="match status" value="1"/>
</dbReference>
<evidence type="ECO:0000256" key="7">
    <source>
        <dbReference type="HAMAP-Rule" id="MF_00258"/>
    </source>
</evidence>
<dbReference type="PANTHER" id="PTHR21198:SF2">
    <property type="entry name" value="GLUTAMATE RACEMASE"/>
    <property type="match status" value="1"/>
</dbReference>
<dbReference type="SUPFAM" id="SSF53681">
    <property type="entry name" value="Aspartate/glutamate racemase"/>
    <property type="match status" value="2"/>
</dbReference>
<dbReference type="GO" id="GO:0071555">
    <property type="term" value="P:cell wall organization"/>
    <property type="evidence" value="ECO:0007669"/>
    <property type="project" value="UniProtKB-KW"/>
</dbReference>
<proteinExistence type="inferred from homology"/>
<feature type="binding site" evidence="7">
    <location>
        <begin position="62"/>
        <end position="63"/>
    </location>
    <ligand>
        <name>substrate</name>
    </ligand>
</feature>
<dbReference type="Gene3D" id="3.40.50.1860">
    <property type="match status" value="2"/>
</dbReference>